<dbReference type="EC" id="2.7.1.33" evidence="6 16"/>
<dbReference type="EMBL" id="JAHZSS010000013">
    <property type="protein sequence ID" value="MBW8191659.1"/>
    <property type="molecule type" value="Genomic_DNA"/>
</dbReference>
<evidence type="ECO:0000313" key="18">
    <source>
        <dbReference type="Proteomes" id="UP001166251"/>
    </source>
</evidence>
<comment type="cofactor">
    <cofactor evidence="16">
        <name>NH4(+)</name>
        <dbReference type="ChEBI" id="CHEBI:28938"/>
    </cofactor>
    <cofactor evidence="16">
        <name>K(+)</name>
        <dbReference type="ChEBI" id="CHEBI:29103"/>
    </cofactor>
    <text evidence="16">A monovalent cation. Ammonium or potassium.</text>
</comment>
<evidence type="ECO:0000256" key="12">
    <source>
        <dbReference type="ARBA" id="ARBA00022958"/>
    </source>
</evidence>
<dbReference type="HAMAP" id="MF_01274">
    <property type="entry name" value="Pantothen_kinase_3"/>
    <property type="match status" value="1"/>
</dbReference>
<evidence type="ECO:0000256" key="5">
    <source>
        <dbReference type="ARBA" id="ARBA00011738"/>
    </source>
</evidence>
<comment type="catalytic activity">
    <reaction evidence="1 16">
        <text>(R)-pantothenate + ATP = (R)-4'-phosphopantothenate + ADP + H(+)</text>
        <dbReference type="Rhea" id="RHEA:16373"/>
        <dbReference type="ChEBI" id="CHEBI:10986"/>
        <dbReference type="ChEBI" id="CHEBI:15378"/>
        <dbReference type="ChEBI" id="CHEBI:29032"/>
        <dbReference type="ChEBI" id="CHEBI:30616"/>
        <dbReference type="ChEBI" id="CHEBI:456216"/>
        <dbReference type="EC" id="2.7.1.33"/>
    </reaction>
</comment>
<evidence type="ECO:0000256" key="9">
    <source>
        <dbReference type="ARBA" id="ARBA00022741"/>
    </source>
</evidence>
<evidence type="ECO:0000256" key="6">
    <source>
        <dbReference type="ARBA" id="ARBA00012102"/>
    </source>
</evidence>
<keyword evidence="12 16" id="KW-0630">Potassium</keyword>
<dbReference type="InterPro" id="IPR004619">
    <property type="entry name" value="Type_III_PanK"/>
</dbReference>
<evidence type="ECO:0000256" key="4">
    <source>
        <dbReference type="ARBA" id="ARBA00005225"/>
    </source>
</evidence>
<comment type="subcellular location">
    <subcellularLocation>
        <location evidence="3 16">Cytoplasm</location>
    </subcellularLocation>
</comment>
<evidence type="ECO:0000256" key="7">
    <source>
        <dbReference type="ARBA" id="ARBA00022490"/>
    </source>
</evidence>
<dbReference type="Proteomes" id="UP001166251">
    <property type="component" value="Unassembled WGS sequence"/>
</dbReference>
<evidence type="ECO:0000256" key="2">
    <source>
        <dbReference type="ARBA" id="ARBA00001958"/>
    </source>
</evidence>
<dbReference type="NCBIfam" id="TIGR00671">
    <property type="entry name" value="baf"/>
    <property type="match status" value="1"/>
</dbReference>
<dbReference type="Pfam" id="PF03309">
    <property type="entry name" value="Pan_kinase"/>
    <property type="match status" value="1"/>
</dbReference>
<dbReference type="PANTHER" id="PTHR34265:SF1">
    <property type="entry name" value="TYPE III PANTOTHENATE KINASE"/>
    <property type="match status" value="1"/>
</dbReference>
<evidence type="ECO:0000256" key="1">
    <source>
        <dbReference type="ARBA" id="ARBA00001206"/>
    </source>
</evidence>
<keyword evidence="7 16" id="KW-0963">Cytoplasm</keyword>
<comment type="cofactor">
    <cofactor evidence="2">
        <name>K(+)</name>
        <dbReference type="ChEBI" id="CHEBI:29103"/>
    </cofactor>
</comment>
<evidence type="ECO:0000256" key="14">
    <source>
        <dbReference type="ARBA" id="ARBA00038036"/>
    </source>
</evidence>
<comment type="function">
    <text evidence="16">Catalyzes the phosphorylation of pantothenate (Pan), the first step in CoA biosynthesis.</text>
</comment>
<feature type="binding site" evidence="16">
    <location>
        <position position="172"/>
    </location>
    <ligand>
        <name>substrate</name>
    </ligand>
</feature>
<keyword evidence="13 16" id="KW-0173">Coenzyme A biosynthesis</keyword>
<dbReference type="PANTHER" id="PTHR34265">
    <property type="entry name" value="TYPE III PANTOTHENATE KINASE"/>
    <property type="match status" value="1"/>
</dbReference>
<comment type="pathway">
    <text evidence="4 16">Cofactor biosynthesis; coenzyme A biosynthesis; CoA from (R)-pantothenate: step 1/5.</text>
</comment>
<comment type="similarity">
    <text evidence="14 16">Belongs to the type III pantothenate kinase family.</text>
</comment>
<evidence type="ECO:0000256" key="11">
    <source>
        <dbReference type="ARBA" id="ARBA00022840"/>
    </source>
</evidence>
<dbReference type="Gene3D" id="3.30.420.40">
    <property type="match status" value="2"/>
</dbReference>
<feature type="binding site" evidence="16">
    <location>
        <begin position="96"/>
        <end position="99"/>
    </location>
    <ligand>
        <name>substrate</name>
    </ligand>
</feature>
<reference evidence="17" key="1">
    <citation type="submission" date="2021-07" db="EMBL/GenBank/DDBJ databases">
        <title>Neiella marina sp. nov., isolated from the intestinal content of sea cucumber Apostichopus japonicus.</title>
        <authorList>
            <person name="Bai X."/>
        </authorList>
    </citation>
    <scope>NUCLEOTIDE SEQUENCE</scope>
    <source>
        <strain evidence="17">126</strain>
    </source>
</reference>
<comment type="caution">
    <text evidence="17">The sequence shown here is derived from an EMBL/GenBank/DDBJ whole genome shotgun (WGS) entry which is preliminary data.</text>
</comment>
<protein>
    <recommendedName>
        <fullName evidence="15 16">Type III pantothenate kinase</fullName>
        <ecNumber evidence="6 16">2.7.1.33</ecNumber>
    </recommendedName>
    <alternativeName>
        <fullName evidence="16">PanK-III</fullName>
    </alternativeName>
    <alternativeName>
        <fullName evidence="16">Pantothenic acid kinase</fullName>
    </alternativeName>
</protein>
<dbReference type="CDD" id="cd24015">
    <property type="entry name" value="ASKHA_NBD_PanK-III"/>
    <property type="match status" value="1"/>
</dbReference>
<evidence type="ECO:0000256" key="15">
    <source>
        <dbReference type="ARBA" id="ARBA00040883"/>
    </source>
</evidence>
<keyword evidence="9 16" id="KW-0547">Nucleotide-binding</keyword>
<evidence type="ECO:0000256" key="16">
    <source>
        <dbReference type="HAMAP-Rule" id="MF_01274"/>
    </source>
</evidence>
<dbReference type="InterPro" id="IPR043129">
    <property type="entry name" value="ATPase_NBD"/>
</dbReference>
<evidence type="ECO:0000256" key="3">
    <source>
        <dbReference type="ARBA" id="ARBA00004496"/>
    </source>
</evidence>
<accession>A0ABS7EH44</accession>
<organism evidence="17 18">
    <name type="scientific">Neiella holothuriorum</name>
    <dbReference type="NCBI Taxonomy" id="2870530"/>
    <lineage>
        <taxon>Bacteria</taxon>
        <taxon>Pseudomonadati</taxon>
        <taxon>Pseudomonadota</taxon>
        <taxon>Gammaproteobacteria</taxon>
        <taxon>Alteromonadales</taxon>
        <taxon>Echinimonadaceae</taxon>
        <taxon>Neiella</taxon>
    </lineage>
</organism>
<feature type="binding site" evidence="16">
    <location>
        <position position="118"/>
    </location>
    <ligand>
        <name>K(+)</name>
        <dbReference type="ChEBI" id="CHEBI:29103"/>
    </ligand>
</feature>
<keyword evidence="16" id="KW-0479">Metal-binding</keyword>
<evidence type="ECO:0000256" key="8">
    <source>
        <dbReference type="ARBA" id="ARBA00022679"/>
    </source>
</evidence>
<keyword evidence="8 16" id="KW-0808">Transferase</keyword>
<gene>
    <name evidence="16" type="primary">coaX</name>
    <name evidence="17" type="ORF">K0504_11475</name>
</gene>
<feature type="binding site" evidence="16">
    <location>
        <position position="121"/>
    </location>
    <ligand>
        <name>ATP</name>
        <dbReference type="ChEBI" id="CHEBI:30616"/>
    </ligand>
</feature>
<sequence>MLLIDLGNTRGKLVEIDNGRLQPPIYWDYQQPFADVWSTFKGKSISLICLACVAPGSICQQVINVACQQQITVREVNSEPQAFGVTNGYHDHTLLGVDRWLGLIGARQLTKQACVIVDAGTAVTVDAMDASGYHLGGWIVPGLQMMQESLTQRSEKLHVHKQQRASGFGLSTSDAIQLGALSAIAGAITQAMKLIALPDHESQGQLILTGGDADKLASFMDVEVFMRPDLVFTGLKRYAEDAQRENQ</sequence>
<keyword evidence="10 16" id="KW-0418">Kinase</keyword>
<name>A0ABS7EH44_9GAMM</name>
<comment type="subunit">
    <text evidence="5 16">Homodimer.</text>
</comment>
<evidence type="ECO:0000256" key="13">
    <source>
        <dbReference type="ARBA" id="ARBA00022993"/>
    </source>
</evidence>
<dbReference type="GO" id="GO:0004594">
    <property type="term" value="F:pantothenate kinase activity"/>
    <property type="evidence" value="ECO:0007669"/>
    <property type="project" value="UniProtKB-EC"/>
</dbReference>
<keyword evidence="18" id="KW-1185">Reference proteome</keyword>
<feature type="binding site" evidence="16">
    <location>
        <position position="89"/>
    </location>
    <ligand>
        <name>substrate</name>
    </ligand>
</feature>
<feature type="active site" description="Proton acceptor" evidence="16">
    <location>
        <position position="98"/>
    </location>
</feature>
<dbReference type="RefSeq" id="WP_220104337.1">
    <property type="nucleotide sequence ID" value="NZ_JAHZSS010000013.1"/>
</dbReference>
<dbReference type="SUPFAM" id="SSF53067">
    <property type="entry name" value="Actin-like ATPase domain"/>
    <property type="match status" value="2"/>
</dbReference>
<evidence type="ECO:0000313" key="17">
    <source>
        <dbReference type="EMBL" id="MBW8191659.1"/>
    </source>
</evidence>
<keyword evidence="11 16" id="KW-0067">ATP-binding</keyword>
<proteinExistence type="inferred from homology"/>
<evidence type="ECO:0000256" key="10">
    <source>
        <dbReference type="ARBA" id="ARBA00022777"/>
    </source>
</evidence>
<feature type="binding site" evidence="16">
    <location>
        <begin position="5"/>
        <end position="12"/>
    </location>
    <ligand>
        <name>ATP</name>
        <dbReference type="ChEBI" id="CHEBI:30616"/>
    </ligand>
</feature>